<feature type="region of interest" description="Disordered" evidence="4">
    <location>
        <begin position="797"/>
        <end position="818"/>
    </location>
</feature>
<feature type="repeat" description="ANK" evidence="3">
    <location>
        <begin position="338"/>
        <end position="370"/>
    </location>
</feature>
<feature type="compositionally biased region" description="Low complexity" evidence="4">
    <location>
        <begin position="679"/>
        <end position="692"/>
    </location>
</feature>
<dbReference type="Gene3D" id="1.25.40.20">
    <property type="entry name" value="Ankyrin repeat-containing domain"/>
    <property type="match status" value="2"/>
</dbReference>
<dbReference type="InterPro" id="IPR036770">
    <property type="entry name" value="Ankyrin_rpt-contain_sf"/>
</dbReference>
<dbReference type="InterPro" id="IPR002110">
    <property type="entry name" value="Ankyrin_rpt"/>
</dbReference>
<dbReference type="PRINTS" id="PR01415">
    <property type="entry name" value="ANKYRIN"/>
</dbReference>
<evidence type="ECO:0000313" key="6">
    <source>
        <dbReference type="Proteomes" id="UP000009096"/>
    </source>
</evidence>
<reference evidence="5 6" key="1">
    <citation type="journal article" date="2010" name="Nature">
        <title>Comparative genomics reveals mobile pathogenicity chromosomes in Fusarium.</title>
        <authorList>
            <person name="Ma L.J."/>
            <person name="van der Does H.C."/>
            <person name="Borkovich K.A."/>
            <person name="Coleman J.J."/>
            <person name="Daboussi M.J."/>
            <person name="Di Pietro A."/>
            <person name="Dufresne M."/>
            <person name="Freitag M."/>
            <person name="Grabherr M."/>
            <person name="Henrissat B."/>
            <person name="Houterman P.M."/>
            <person name="Kang S."/>
            <person name="Shim W.B."/>
            <person name="Woloshuk C."/>
            <person name="Xie X."/>
            <person name="Xu J.R."/>
            <person name="Antoniw J."/>
            <person name="Baker S.E."/>
            <person name="Bluhm B.H."/>
            <person name="Breakspear A."/>
            <person name="Brown D.W."/>
            <person name="Butchko R.A."/>
            <person name="Chapman S."/>
            <person name="Coulson R."/>
            <person name="Coutinho P.M."/>
            <person name="Danchin E.G."/>
            <person name="Diener A."/>
            <person name="Gale L.R."/>
            <person name="Gardiner D.M."/>
            <person name="Goff S."/>
            <person name="Hammond-Kosack K.E."/>
            <person name="Hilburn K."/>
            <person name="Hua-Van A."/>
            <person name="Jonkers W."/>
            <person name="Kazan K."/>
            <person name="Kodira C.D."/>
            <person name="Koehrsen M."/>
            <person name="Kumar L."/>
            <person name="Lee Y.H."/>
            <person name="Li L."/>
            <person name="Manners J.M."/>
            <person name="Miranda-Saavedra D."/>
            <person name="Mukherjee M."/>
            <person name="Park G."/>
            <person name="Park J."/>
            <person name="Park S.Y."/>
            <person name="Proctor R.H."/>
            <person name="Regev A."/>
            <person name="Ruiz-Roldan M.C."/>
            <person name="Sain D."/>
            <person name="Sakthikumar S."/>
            <person name="Sykes S."/>
            <person name="Schwartz D.C."/>
            <person name="Turgeon B.G."/>
            <person name="Wapinski I."/>
            <person name="Yoder O."/>
            <person name="Young S."/>
            <person name="Zeng Q."/>
            <person name="Zhou S."/>
            <person name="Galagan J."/>
            <person name="Cuomo C.A."/>
            <person name="Kistler H.C."/>
            <person name="Rep M."/>
        </authorList>
    </citation>
    <scope>NUCLEOTIDE SEQUENCE [LARGE SCALE GENOMIC DNA]</scope>
    <source>
        <strain evidence="6">M3125 / FGSC 7600</strain>
    </source>
</reference>
<proteinExistence type="predicted"/>
<dbReference type="PROSITE" id="PS50088">
    <property type="entry name" value="ANK_REPEAT"/>
    <property type="match status" value="5"/>
</dbReference>
<protein>
    <submittedName>
        <fullName evidence="5">Uncharacterized protein</fullName>
    </submittedName>
</protein>
<dbReference type="Pfam" id="PF00023">
    <property type="entry name" value="Ank"/>
    <property type="match status" value="1"/>
</dbReference>
<feature type="repeat" description="ANK" evidence="3">
    <location>
        <begin position="371"/>
        <end position="392"/>
    </location>
</feature>
<feature type="region of interest" description="Disordered" evidence="4">
    <location>
        <begin position="426"/>
        <end position="467"/>
    </location>
</feature>
<dbReference type="Pfam" id="PF12796">
    <property type="entry name" value="Ank_2"/>
    <property type="match status" value="1"/>
</dbReference>
<feature type="repeat" description="ANK" evidence="3">
    <location>
        <begin position="238"/>
        <end position="270"/>
    </location>
</feature>
<dbReference type="PANTHER" id="PTHR24173">
    <property type="entry name" value="ANKYRIN REPEAT CONTAINING"/>
    <property type="match status" value="1"/>
</dbReference>
<dbReference type="OrthoDB" id="5095383at2759"/>
<evidence type="ECO:0000256" key="3">
    <source>
        <dbReference type="PROSITE-ProRule" id="PRU00023"/>
    </source>
</evidence>
<dbReference type="VEuPathDB" id="FungiDB:FVEG_00064"/>
<organism evidence="5 6">
    <name type="scientific">Gibberella moniliformis (strain M3125 / FGSC 7600)</name>
    <name type="common">Maize ear and stalk rot fungus</name>
    <name type="synonym">Fusarium verticillioides</name>
    <dbReference type="NCBI Taxonomy" id="334819"/>
    <lineage>
        <taxon>Eukaryota</taxon>
        <taxon>Fungi</taxon>
        <taxon>Dikarya</taxon>
        <taxon>Ascomycota</taxon>
        <taxon>Pezizomycotina</taxon>
        <taxon>Sordariomycetes</taxon>
        <taxon>Hypocreomycetidae</taxon>
        <taxon>Hypocreales</taxon>
        <taxon>Nectriaceae</taxon>
        <taxon>Fusarium</taxon>
        <taxon>Fusarium fujikuroi species complex</taxon>
    </lineage>
</organism>
<evidence type="ECO:0000313" key="5">
    <source>
        <dbReference type="EMBL" id="EWG35863.1"/>
    </source>
</evidence>
<dbReference type="AlphaFoldDB" id="W7L8C8"/>
<dbReference type="SUPFAM" id="SSF48403">
    <property type="entry name" value="Ankyrin repeat"/>
    <property type="match status" value="1"/>
</dbReference>
<dbReference type="PROSITE" id="PS50297">
    <property type="entry name" value="ANK_REP_REGION"/>
    <property type="match status" value="4"/>
</dbReference>
<keyword evidence="2 3" id="KW-0040">ANK repeat</keyword>
<dbReference type="Proteomes" id="UP000009096">
    <property type="component" value="Chromosome 1"/>
</dbReference>
<gene>
    <name evidence="5" type="ORF">FVEG_00064</name>
</gene>
<dbReference type="SMART" id="SM00248">
    <property type="entry name" value="ANK"/>
    <property type="match status" value="5"/>
</dbReference>
<dbReference type="GeneID" id="30058460"/>
<dbReference type="Pfam" id="PF13637">
    <property type="entry name" value="Ank_4"/>
    <property type="match status" value="1"/>
</dbReference>
<keyword evidence="6" id="KW-1185">Reference proteome</keyword>
<accession>W7L8C8</accession>
<feature type="repeat" description="ANK" evidence="3">
    <location>
        <begin position="272"/>
        <end position="304"/>
    </location>
</feature>
<dbReference type="PANTHER" id="PTHR24173:SF74">
    <property type="entry name" value="ANKYRIN REPEAT DOMAIN-CONTAINING PROTEIN 16"/>
    <property type="match status" value="1"/>
</dbReference>
<evidence type="ECO:0000256" key="1">
    <source>
        <dbReference type="ARBA" id="ARBA00022737"/>
    </source>
</evidence>
<feature type="compositionally biased region" description="Basic and acidic residues" evidence="4">
    <location>
        <begin position="433"/>
        <end position="453"/>
    </location>
</feature>
<feature type="repeat" description="ANK" evidence="3">
    <location>
        <begin position="304"/>
        <end position="336"/>
    </location>
</feature>
<feature type="compositionally biased region" description="Polar residues" evidence="4">
    <location>
        <begin position="797"/>
        <end position="814"/>
    </location>
</feature>
<sequence>MYYDPELLSPRSKTEVNDWGLGKKMNKIQDKLSLDMSTQLMLLCGGLLEVVPRQAKFANDTTYTQSTVQFIHQSVRDYLQEKGSWVLEGNNHTSELSFPELKLTDLQACNAQYHFRVACICLLYVDHTYMHSNFLNTGDTITSAAFLEYSLWFGMAHLSLAERAGVNPLKEEIYHLFPFQEGFVGQWSLLHSRIFKNHKLFAPHKTKAVHVMSYYGLPWFDTGLWGANLEEIHEEDLYGRTPLSLAAGMGHRHICEILLQNGADMSHRDYVYGQTPLSYAAAYGHREVVELLLSTGSDFDDSSSGVTPLWLAVRSGHLDIAELLLQAGADPNASSIHTGETCLSHVASLGHIRGAHLLLARGAKVDTQDKHGWTPLHHAVSQGRKKMIELLLGSRRGSEWQTPPVGAQNSQALSQCSDGRLLANRGFKRQKHKLDPGKDEDGNEENIRGNSEKRPRRSLPSGDRFACPYHKKNRARFSSGPCNGKGFENIDRLKAHLKLTHGLSIDRRRCHVCKRRFLREELDGHSHCERKTFGDDYEDGYDLDQAQDLRSDPTRPSKNPPESCWKAIFKVLFPDWPVDRNIPSPCESTAFRIGFKHLRAITNSEGNPGQANAISDAIQQHRNRMMSQDTISQLYACRSEDEIRQVLGLFIEDFKSNFGHTPITTDNLSTRPVSAMSRQPTTSTQYPQYQPLPISQPNPFLSHGRRSQFHTPAVSSFDSDSSRFLLSHDQFDTSTEGTAFSGPMSTGFDFFGSQQGMDSSSDLPLFQQQMTVSVPQQPTSNISHHPGSSFAVDNQGMTPNDSWIENSHTSQNQPVRGDLVQGNLQPGDYDGSEIPSIAPF</sequence>
<feature type="compositionally biased region" description="Polar residues" evidence="4">
    <location>
        <begin position="663"/>
        <end position="678"/>
    </location>
</feature>
<dbReference type="EMBL" id="DS022242">
    <property type="protein sequence ID" value="EWG35863.1"/>
    <property type="molecule type" value="Genomic_DNA"/>
</dbReference>
<dbReference type="RefSeq" id="XP_018742054.1">
    <property type="nucleotide sequence ID" value="XM_018886492.1"/>
</dbReference>
<name>W7L8C8_GIBM7</name>
<feature type="region of interest" description="Disordered" evidence="4">
    <location>
        <begin position="663"/>
        <end position="692"/>
    </location>
</feature>
<keyword evidence="1" id="KW-0677">Repeat</keyword>
<evidence type="ECO:0000256" key="2">
    <source>
        <dbReference type="ARBA" id="ARBA00023043"/>
    </source>
</evidence>
<dbReference type="KEGG" id="fvr:FVEG_00064"/>
<evidence type="ECO:0000256" key="4">
    <source>
        <dbReference type="SAM" id="MobiDB-lite"/>
    </source>
</evidence>
<dbReference type="EMBL" id="CM000578">
    <property type="protein sequence ID" value="EWG35863.1"/>
    <property type="molecule type" value="Genomic_DNA"/>
</dbReference>